<evidence type="ECO:0000313" key="2">
    <source>
        <dbReference type="EMBL" id="SVE24832.1"/>
    </source>
</evidence>
<reference evidence="2" key="1">
    <citation type="submission" date="2018-05" db="EMBL/GenBank/DDBJ databases">
        <authorList>
            <person name="Lanie J.A."/>
            <person name="Ng W.-L."/>
            <person name="Kazmierczak K.M."/>
            <person name="Andrzejewski T.M."/>
            <person name="Davidsen T.M."/>
            <person name="Wayne K.J."/>
            <person name="Tettelin H."/>
            <person name="Glass J.I."/>
            <person name="Rusch D."/>
            <person name="Podicherti R."/>
            <person name="Tsui H.-C.T."/>
            <person name="Winkler M.E."/>
        </authorList>
    </citation>
    <scope>NUCLEOTIDE SEQUENCE</scope>
</reference>
<dbReference type="EMBL" id="UINC01204209">
    <property type="protein sequence ID" value="SVE24832.1"/>
    <property type="molecule type" value="Genomic_DNA"/>
</dbReference>
<organism evidence="2">
    <name type="scientific">marine metagenome</name>
    <dbReference type="NCBI Taxonomy" id="408172"/>
    <lineage>
        <taxon>unclassified sequences</taxon>
        <taxon>metagenomes</taxon>
        <taxon>ecological metagenomes</taxon>
    </lineage>
</organism>
<sequence>MSRIGRSTARLTSTGAPLAPDKD</sequence>
<gene>
    <name evidence="2" type="ORF">METZ01_LOCUS477686</name>
</gene>
<name>A0A383BY27_9ZZZZ</name>
<protein>
    <submittedName>
        <fullName evidence="2">Uncharacterized protein</fullName>
    </submittedName>
</protein>
<proteinExistence type="predicted"/>
<evidence type="ECO:0000256" key="1">
    <source>
        <dbReference type="SAM" id="MobiDB-lite"/>
    </source>
</evidence>
<dbReference type="AlphaFoldDB" id="A0A383BY27"/>
<feature type="region of interest" description="Disordered" evidence="1">
    <location>
        <begin position="1"/>
        <end position="23"/>
    </location>
</feature>
<accession>A0A383BY27</accession>